<accession>A0A1B1NAY7</accession>
<dbReference type="Gene3D" id="3.40.50.360">
    <property type="match status" value="1"/>
</dbReference>
<dbReference type="KEGG" id="serj:SGUI_1203"/>
<evidence type="ECO:0000313" key="2">
    <source>
        <dbReference type="EMBL" id="ANS78599.1"/>
    </source>
</evidence>
<sequence>MTDQTSPTTVLVLVGSLRVDSSNRRLAEAAIAQLPPGIDAHVSVLPALLPHYDQDLDGEDLPEAVTTFRTEVAAADALLVVTPEFNGSLPGVLKNAIDWASRPRGEAALEGMPVAVLGAAASPRAAQWAREDAVRVLTIAGARPLETTVGLGSSLAAFDGADLTDREVAEAVAATMRRLVSEPLAA</sequence>
<organism evidence="2 3">
    <name type="scientific">Serinicoccus hydrothermalis</name>
    <dbReference type="NCBI Taxonomy" id="1758689"/>
    <lineage>
        <taxon>Bacteria</taxon>
        <taxon>Bacillati</taxon>
        <taxon>Actinomycetota</taxon>
        <taxon>Actinomycetes</taxon>
        <taxon>Micrococcales</taxon>
        <taxon>Ornithinimicrobiaceae</taxon>
        <taxon>Serinicoccus</taxon>
    </lineage>
</organism>
<keyword evidence="3" id="KW-1185">Reference proteome</keyword>
<dbReference type="STRING" id="1758689.SGUI_1203"/>
<dbReference type="InterPro" id="IPR050712">
    <property type="entry name" value="NAD(P)H-dep_reductase"/>
</dbReference>
<dbReference type="GO" id="GO:0016491">
    <property type="term" value="F:oxidoreductase activity"/>
    <property type="evidence" value="ECO:0007669"/>
    <property type="project" value="InterPro"/>
</dbReference>
<dbReference type="InterPro" id="IPR029039">
    <property type="entry name" value="Flavoprotein-like_sf"/>
</dbReference>
<dbReference type="AlphaFoldDB" id="A0A1B1NAY7"/>
<dbReference type="Pfam" id="PF03358">
    <property type="entry name" value="FMN_red"/>
    <property type="match status" value="1"/>
</dbReference>
<dbReference type="EMBL" id="CP014989">
    <property type="protein sequence ID" value="ANS78599.1"/>
    <property type="molecule type" value="Genomic_DNA"/>
</dbReference>
<dbReference type="Proteomes" id="UP000092482">
    <property type="component" value="Chromosome"/>
</dbReference>
<dbReference type="GO" id="GO:0010181">
    <property type="term" value="F:FMN binding"/>
    <property type="evidence" value="ECO:0007669"/>
    <property type="project" value="TreeGrafter"/>
</dbReference>
<reference evidence="2 3" key="1">
    <citation type="submission" date="2016-03" db="EMBL/GenBank/DDBJ databases">
        <title>Shallow-sea hydrothermal system.</title>
        <authorList>
            <person name="Tang K."/>
        </authorList>
    </citation>
    <scope>NUCLEOTIDE SEQUENCE [LARGE SCALE GENOMIC DNA]</scope>
    <source>
        <strain evidence="2 3">JLT9</strain>
    </source>
</reference>
<dbReference type="RefSeq" id="WP_237141463.1">
    <property type="nucleotide sequence ID" value="NZ_CP014989.1"/>
</dbReference>
<feature type="domain" description="NADPH-dependent FMN reductase-like" evidence="1">
    <location>
        <begin position="9"/>
        <end position="152"/>
    </location>
</feature>
<dbReference type="PANTHER" id="PTHR30543:SF21">
    <property type="entry name" value="NAD(P)H-DEPENDENT FMN REDUCTASE LOT6"/>
    <property type="match status" value="1"/>
</dbReference>
<dbReference type="SUPFAM" id="SSF52218">
    <property type="entry name" value="Flavoproteins"/>
    <property type="match status" value="1"/>
</dbReference>
<dbReference type="GO" id="GO:0005829">
    <property type="term" value="C:cytosol"/>
    <property type="evidence" value="ECO:0007669"/>
    <property type="project" value="TreeGrafter"/>
</dbReference>
<evidence type="ECO:0000313" key="3">
    <source>
        <dbReference type="Proteomes" id="UP000092482"/>
    </source>
</evidence>
<proteinExistence type="predicted"/>
<name>A0A1B1NAY7_9MICO</name>
<dbReference type="InterPro" id="IPR005025">
    <property type="entry name" value="FMN_Rdtase-like_dom"/>
</dbReference>
<gene>
    <name evidence="2" type="ORF">SGUI_1203</name>
</gene>
<evidence type="ECO:0000259" key="1">
    <source>
        <dbReference type="Pfam" id="PF03358"/>
    </source>
</evidence>
<dbReference type="PANTHER" id="PTHR30543">
    <property type="entry name" value="CHROMATE REDUCTASE"/>
    <property type="match status" value="1"/>
</dbReference>
<protein>
    <submittedName>
        <fullName evidence="2">NADPH:quinone oxidoreductase</fullName>
    </submittedName>
</protein>